<proteinExistence type="predicted"/>
<accession>A0A8X6N8P1</accession>
<dbReference type="EMBL" id="BMAW01006936">
    <property type="protein sequence ID" value="GFT01355.1"/>
    <property type="molecule type" value="Genomic_DNA"/>
</dbReference>
<keyword evidence="2" id="KW-1185">Reference proteome</keyword>
<dbReference type="AlphaFoldDB" id="A0A8X6N8P1"/>
<comment type="caution">
    <text evidence="1">The sequence shown here is derived from an EMBL/GenBank/DDBJ whole genome shotgun (WGS) entry which is preliminary data.</text>
</comment>
<evidence type="ECO:0000313" key="1">
    <source>
        <dbReference type="EMBL" id="GFT01355.1"/>
    </source>
</evidence>
<organism evidence="1 2">
    <name type="scientific">Nephila pilipes</name>
    <name type="common">Giant wood spider</name>
    <name type="synonym">Nephila maculata</name>
    <dbReference type="NCBI Taxonomy" id="299642"/>
    <lineage>
        <taxon>Eukaryota</taxon>
        <taxon>Metazoa</taxon>
        <taxon>Ecdysozoa</taxon>
        <taxon>Arthropoda</taxon>
        <taxon>Chelicerata</taxon>
        <taxon>Arachnida</taxon>
        <taxon>Araneae</taxon>
        <taxon>Araneomorphae</taxon>
        <taxon>Entelegynae</taxon>
        <taxon>Araneoidea</taxon>
        <taxon>Nephilidae</taxon>
        <taxon>Nephila</taxon>
    </lineage>
</organism>
<gene>
    <name evidence="1" type="ORF">NPIL_34501</name>
</gene>
<reference evidence="1" key="1">
    <citation type="submission" date="2020-08" db="EMBL/GenBank/DDBJ databases">
        <title>Multicomponent nature underlies the extraordinary mechanical properties of spider dragline silk.</title>
        <authorList>
            <person name="Kono N."/>
            <person name="Nakamura H."/>
            <person name="Mori M."/>
            <person name="Yoshida Y."/>
            <person name="Ohtoshi R."/>
            <person name="Malay A.D."/>
            <person name="Moran D.A.P."/>
            <person name="Tomita M."/>
            <person name="Numata K."/>
            <person name="Arakawa K."/>
        </authorList>
    </citation>
    <scope>NUCLEOTIDE SEQUENCE</scope>
</reference>
<dbReference type="Proteomes" id="UP000887013">
    <property type="component" value="Unassembled WGS sequence"/>
</dbReference>
<evidence type="ECO:0000313" key="2">
    <source>
        <dbReference type="Proteomes" id="UP000887013"/>
    </source>
</evidence>
<protein>
    <submittedName>
        <fullName evidence="1">Uncharacterized protein</fullName>
    </submittedName>
</protein>
<dbReference type="OrthoDB" id="6515318at2759"/>
<name>A0A8X6N8P1_NEPPI</name>
<sequence>MEKITIPLDSLKRCIREKITLNYKMDLSNKPREKFWENIANDWKEFGHRPRKEAVANFRLKTRHNCLEEHLKRIDILTNGLCPICKTDTMNSEHLLVWPGP</sequence>